<accession>V6IGB9</accession>
<dbReference type="GO" id="GO:0070475">
    <property type="term" value="P:rRNA base methylation"/>
    <property type="evidence" value="ECO:0007669"/>
    <property type="project" value="TreeGrafter"/>
</dbReference>
<feature type="binding site" evidence="4">
    <location>
        <position position="274"/>
    </location>
    <ligand>
        <name>S-adenosyl-L-methionine</name>
        <dbReference type="ChEBI" id="CHEBI:59789"/>
    </ligand>
</feature>
<feature type="active site" evidence="5">
    <location>
        <position position="397"/>
    </location>
</feature>
<evidence type="ECO:0000256" key="5">
    <source>
        <dbReference type="PROSITE-ProRule" id="PRU10015"/>
    </source>
</evidence>
<evidence type="ECO:0000313" key="6">
    <source>
        <dbReference type="EMBL" id="EQA64803.1"/>
    </source>
</evidence>
<dbReference type="InterPro" id="IPR012340">
    <property type="entry name" value="NA-bd_OB-fold"/>
</dbReference>
<keyword evidence="7" id="KW-1185">Reference proteome</keyword>
<evidence type="ECO:0000313" key="7">
    <source>
        <dbReference type="Proteomes" id="UP000018747"/>
    </source>
</evidence>
<keyword evidence="3 4" id="KW-0949">S-adenosyl-L-methionine</keyword>
<evidence type="ECO:0000256" key="3">
    <source>
        <dbReference type="ARBA" id="ARBA00022691"/>
    </source>
</evidence>
<feature type="binding site" evidence="4">
    <location>
        <position position="370"/>
    </location>
    <ligand>
        <name>S-adenosyl-L-methionine</name>
        <dbReference type="ChEBI" id="CHEBI:59789"/>
    </ligand>
</feature>
<sequence>MCQGELFFALWDLGISWKQLPKEMRSESEGHKNRPKKQIRKISSNKILLKPRSWINLGYAIANFEEVTFFLKNAIPGETVYTVPLKKSGSLLWGVVFEIEVISPERIPSDCSSFPRCGGCSYRHVSYQNELKIKKFLLQETLERFLSKNHIQIPEIEVLSGNPNGYRNTTQIQLGFTGGKRLAGFYEEFSHSIVNLPEDGCKNLPEEMNSVLADLLKKEKTESAFVSESKILSLRLEGTKVVPYKKESVTFREKIFIPEPKEIVWEIQAGGFAQVNRYLVAPWLEKIFELVPENQDRILELYCGSGLIAIALQSKTKNWIGYELSLNSVKQAKKNAQRNGVYSYDFKTLNLETNWIDSEEALCSSFWIMNPPRAGLSKKVLQTLIEKSPNGFLYSSCNHTTLARDLSLILNGNYRLSNVTLVDFFPRTKHFEIIVKVERI</sequence>
<evidence type="ECO:0000256" key="4">
    <source>
        <dbReference type="PROSITE-ProRule" id="PRU01024"/>
    </source>
</evidence>
<dbReference type="Gene3D" id="3.40.50.150">
    <property type="entry name" value="Vaccinia Virus protein VP39"/>
    <property type="match status" value="2"/>
</dbReference>
<comment type="caution">
    <text evidence="6">The sequence shown here is derived from an EMBL/GenBank/DDBJ whole genome shotgun (WGS) entry which is preliminary data.</text>
</comment>
<comment type="similarity">
    <text evidence="4">Belongs to the class I-like SAM-binding methyltransferase superfamily. RNA M5U methyltransferase family.</text>
</comment>
<dbReference type="GO" id="GO:0005840">
    <property type="term" value="C:ribosome"/>
    <property type="evidence" value="ECO:0007669"/>
    <property type="project" value="UniProtKB-KW"/>
</dbReference>
<evidence type="ECO:0000256" key="2">
    <source>
        <dbReference type="ARBA" id="ARBA00022679"/>
    </source>
</evidence>
<dbReference type="Pfam" id="PF05958">
    <property type="entry name" value="tRNA_U5-meth_tr"/>
    <property type="match status" value="1"/>
</dbReference>
<evidence type="ECO:0000256" key="1">
    <source>
        <dbReference type="ARBA" id="ARBA00022603"/>
    </source>
</evidence>
<dbReference type="STRING" id="100053.GCA_002009845_01573"/>
<dbReference type="PROSITE" id="PS01230">
    <property type="entry name" value="TRMA_1"/>
    <property type="match status" value="1"/>
</dbReference>
<dbReference type="InterPro" id="IPR029063">
    <property type="entry name" value="SAM-dependent_MTases_sf"/>
</dbReference>
<dbReference type="PROSITE" id="PS51687">
    <property type="entry name" value="SAM_MT_RNA_M5U"/>
    <property type="match status" value="1"/>
</dbReference>
<dbReference type="SUPFAM" id="SSF53335">
    <property type="entry name" value="S-adenosyl-L-methionine-dependent methyltransferases"/>
    <property type="match status" value="1"/>
</dbReference>
<dbReference type="CDD" id="cd02440">
    <property type="entry name" value="AdoMet_MTases"/>
    <property type="match status" value="1"/>
</dbReference>
<name>V6IGB9_9LEPT</name>
<gene>
    <name evidence="6" type="ORF">LEP1GSC062_2262</name>
</gene>
<dbReference type="PANTHER" id="PTHR11061">
    <property type="entry name" value="RNA M5U METHYLTRANSFERASE"/>
    <property type="match status" value="1"/>
</dbReference>
<keyword evidence="1 4" id="KW-0489">Methyltransferase</keyword>
<protein>
    <submittedName>
        <fullName evidence="6">Ribosomal protein L11 methyltransferase-like protein</fullName>
    </submittedName>
</protein>
<proteinExistence type="inferred from homology"/>
<dbReference type="InterPro" id="IPR010280">
    <property type="entry name" value="U5_MeTrfase_fam"/>
</dbReference>
<feature type="binding site" evidence="4">
    <location>
        <position position="302"/>
    </location>
    <ligand>
        <name>S-adenosyl-L-methionine</name>
        <dbReference type="ChEBI" id="CHEBI:59789"/>
    </ligand>
</feature>
<reference evidence="6" key="1">
    <citation type="submission" date="2013-05" db="EMBL/GenBank/DDBJ databases">
        <authorList>
            <person name="Harkins D.M."/>
            <person name="Durkin A.S."/>
            <person name="Brinkac L.M."/>
            <person name="Haft D.H."/>
            <person name="Selengut J.D."/>
            <person name="Sanka R."/>
            <person name="DePew J."/>
            <person name="Purushe J."/>
            <person name="Hartskeerl R.A."/>
            <person name="Ahmed A."/>
            <person name="van der Linden H."/>
            <person name="Goris M.G.A."/>
            <person name="Vinetz J.M."/>
            <person name="Sutton G.G."/>
            <person name="Nierman W.C."/>
            <person name="Fouts D.E."/>
        </authorList>
    </citation>
    <scope>NUCLEOTIDE SEQUENCE [LARGE SCALE GENOMIC DNA]</scope>
    <source>
        <strain evidence="6">L 60</strain>
    </source>
</reference>
<dbReference type="InterPro" id="IPR030390">
    <property type="entry name" value="MeTrfase_TrmA_AS"/>
</dbReference>
<dbReference type="AlphaFoldDB" id="V6IGB9"/>
<dbReference type="GO" id="GO:0070041">
    <property type="term" value="F:rRNA (uridine-C5-)-methyltransferase activity"/>
    <property type="evidence" value="ECO:0007669"/>
    <property type="project" value="TreeGrafter"/>
</dbReference>
<feature type="active site" description="Nucleophile" evidence="4">
    <location>
        <position position="397"/>
    </location>
</feature>
<feature type="binding site" evidence="4">
    <location>
        <position position="323"/>
    </location>
    <ligand>
        <name>S-adenosyl-L-methionine</name>
        <dbReference type="ChEBI" id="CHEBI:59789"/>
    </ligand>
</feature>
<dbReference type="PANTHER" id="PTHR11061:SF30">
    <property type="entry name" value="TRNA (URACIL(54)-C(5))-METHYLTRANSFERASE"/>
    <property type="match status" value="1"/>
</dbReference>
<dbReference type="Proteomes" id="UP000018747">
    <property type="component" value="Unassembled WGS sequence"/>
</dbReference>
<organism evidence="6 7">
    <name type="scientific">Leptospira alexanderi serovar Manhao 3 str. L 60</name>
    <dbReference type="NCBI Taxonomy" id="1049759"/>
    <lineage>
        <taxon>Bacteria</taxon>
        <taxon>Pseudomonadati</taxon>
        <taxon>Spirochaetota</taxon>
        <taxon>Spirochaetia</taxon>
        <taxon>Leptospirales</taxon>
        <taxon>Leptospiraceae</taxon>
        <taxon>Leptospira</taxon>
    </lineage>
</organism>
<dbReference type="EMBL" id="AHMT02000001">
    <property type="protein sequence ID" value="EQA64803.1"/>
    <property type="molecule type" value="Genomic_DNA"/>
</dbReference>
<keyword evidence="2 4" id="KW-0808">Transferase</keyword>
<dbReference type="Gene3D" id="2.40.50.140">
    <property type="entry name" value="Nucleic acid-binding proteins"/>
    <property type="match status" value="1"/>
</dbReference>